<accession>A0A6J5EBC0</accession>
<gene>
    <name evidence="2" type="ORF">LMG29739_04033</name>
</gene>
<sequence>MVPKSRSLIVRCIFLTACEPTTAQAMCDSPISIPNLIGYNCHGIFSVVRKTAAAIVMALTLIATSDAHAQGVIIRGASSCGQWTEAHKSPDPSISSVAMERWLIGYLSGLALGTKKDIIKDTDNASIFQWITNYCNANPLDNVADAGETLWTELIKRKGL</sequence>
<dbReference type="EMBL" id="CADIKF010000033">
    <property type="protein sequence ID" value="CAB3763107.1"/>
    <property type="molecule type" value="Genomic_DNA"/>
</dbReference>
<evidence type="ECO:0000313" key="3">
    <source>
        <dbReference type="Proteomes" id="UP000494329"/>
    </source>
</evidence>
<dbReference type="Proteomes" id="UP000494329">
    <property type="component" value="Unassembled WGS sequence"/>
</dbReference>
<organism evidence="2 3">
    <name type="scientific">Paraburkholderia solisilvae</name>
    <dbReference type="NCBI Taxonomy" id="624376"/>
    <lineage>
        <taxon>Bacteria</taxon>
        <taxon>Pseudomonadati</taxon>
        <taxon>Pseudomonadota</taxon>
        <taxon>Betaproteobacteria</taxon>
        <taxon>Burkholderiales</taxon>
        <taxon>Burkholderiaceae</taxon>
        <taxon>Paraburkholderia</taxon>
    </lineage>
</organism>
<dbReference type="AlphaFoldDB" id="A0A6J5EBC0"/>
<feature type="chain" id="PRO_5026878529" description="Rap1a immunity protein domain-containing protein" evidence="1">
    <location>
        <begin position="26"/>
        <end position="160"/>
    </location>
</feature>
<proteinExistence type="predicted"/>
<name>A0A6J5EBC0_9BURK</name>
<keyword evidence="1" id="KW-0732">Signal</keyword>
<evidence type="ECO:0000256" key="1">
    <source>
        <dbReference type="SAM" id="SignalP"/>
    </source>
</evidence>
<feature type="signal peptide" evidence="1">
    <location>
        <begin position="1"/>
        <end position="25"/>
    </location>
</feature>
<reference evidence="2 3" key="1">
    <citation type="submission" date="2020-04" db="EMBL/GenBank/DDBJ databases">
        <authorList>
            <person name="De Canck E."/>
        </authorList>
    </citation>
    <scope>NUCLEOTIDE SEQUENCE [LARGE SCALE GENOMIC DNA]</scope>
    <source>
        <strain evidence="2 3">LMG 29739</strain>
    </source>
</reference>
<evidence type="ECO:0008006" key="4">
    <source>
        <dbReference type="Google" id="ProtNLM"/>
    </source>
</evidence>
<protein>
    <recommendedName>
        <fullName evidence="4">Rap1a immunity protein domain-containing protein</fullName>
    </recommendedName>
</protein>
<evidence type="ECO:0000313" key="2">
    <source>
        <dbReference type="EMBL" id="CAB3763107.1"/>
    </source>
</evidence>
<keyword evidence="3" id="KW-1185">Reference proteome</keyword>
<dbReference type="RefSeq" id="WP_175112880.1">
    <property type="nucleotide sequence ID" value="NZ_CADIKF010000033.1"/>
</dbReference>